<dbReference type="RefSeq" id="WP_227424132.1">
    <property type="nucleotide sequence ID" value="NZ_CP071868.1"/>
</dbReference>
<dbReference type="AlphaFoldDB" id="A0A8A4ZH17"/>
<dbReference type="KEGG" id="psic:J4E96_01975"/>
<accession>A0A8A4ZH17</accession>
<evidence type="ECO:0000313" key="1">
    <source>
        <dbReference type="EMBL" id="QTE29826.1"/>
    </source>
</evidence>
<keyword evidence="2" id="KW-1185">Reference proteome</keyword>
<gene>
    <name evidence="1" type="ORF">J4E96_01975</name>
</gene>
<evidence type="ECO:0000313" key="2">
    <source>
        <dbReference type="Proteomes" id="UP000663937"/>
    </source>
</evidence>
<organism evidence="1 2">
    <name type="scientific">Pengzhenrongella sicca</name>
    <dbReference type="NCBI Taxonomy" id="2819238"/>
    <lineage>
        <taxon>Bacteria</taxon>
        <taxon>Bacillati</taxon>
        <taxon>Actinomycetota</taxon>
        <taxon>Actinomycetes</taxon>
        <taxon>Micrococcales</taxon>
        <taxon>Pengzhenrongella</taxon>
    </lineage>
</organism>
<proteinExistence type="predicted"/>
<reference evidence="1" key="1">
    <citation type="submission" date="2021-03" db="EMBL/GenBank/DDBJ databases">
        <title>Pengzhenrongella sicca gen. nov., sp. nov., a new member of suborder Micrococcineae isolated from High-Arctic tundra soil.</title>
        <authorList>
            <person name="Peng F."/>
        </authorList>
    </citation>
    <scope>NUCLEOTIDE SEQUENCE</scope>
    <source>
        <strain evidence="1">LRZ-2</strain>
    </source>
</reference>
<protein>
    <submittedName>
        <fullName evidence="1">Uncharacterized protein</fullName>
    </submittedName>
</protein>
<dbReference type="Proteomes" id="UP000663937">
    <property type="component" value="Chromosome"/>
</dbReference>
<name>A0A8A4ZH17_9MICO</name>
<sequence length="66" mass="7753">MPSDEELRIEITDKDIRLAKIAWLTAWESDAPHERVSGLYADYTRFVSAQAQQIADDDRRARKREF</sequence>
<dbReference type="EMBL" id="CP071868">
    <property type="protein sequence ID" value="QTE29826.1"/>
    <property type="molecule type" value="Genomic_DNA"/>
</dbReference>